<gene>
    <name evidence="6" type="ORF">QN215_04445</name>
</gene>
<name>A0AB39U8T1_9BIFI</name>
<evidence type="ECO:0000256" key="2">
    <source>
        <dbReference type="ARBA" id="ARBA00022737"/>
    </source>
</evidence>
<dbReference type="SMART" id="SM00382">
    <property type="entry name" value="AAA"/>
    <property type="match status" value="1"/>
</dbReference>
<dbReference type="RefSeq" id="WP_369344893.1">
    <property type="nucleotide sequence ID" value="NZ_CP129674.1"/>
</dbReference>
<keyword evidence="2" id="KW-0677">Repeat</keyword>
<dbReference type="GO" id="GO:0005524">
    <property type="term" value="F:ATP binding"/>
    <property type="evidence" value="ECO:0007669"/>
    <property type="project" value="UniProtKB-KW"/>
</dbReference>
<reference evidence="6" key="1">
    <citation type="submission" date="2023-07" db="EMBL/GenBank/DDBJ databases">
        <title>Bifidobacterium aquikefiriaerophilum sp. nov. and Bifidobacterium eccum sp. nov., isolated from water kefir.</title>
        <authorList>
            <person name="Breselge S."/>
            <person name="Bellassi P."/>
            <person name="Barcenilla C."/>
            <person name="Alvarez-Ordonez A."/>
            <person name="Morelli L."/>
            <person name="Cotter P.D."/>
        </authorList>
    </citation>
    <scope>NUCLEOTIDE SEQUENCE</scope>
    <source>
        <strain evidence="6">WK041_4_12</strain>
    </source>
</reference>
<dbReference type="InterPro" id="IPR050107">
    <property type="entry name" value="ABC_carbohydrate_import_ATPase"/>
</dbReference>
<evidence type="ECO:0000259" key="5">
    <source>
        <dbReference type="PROSITE" id="PS50893"/>
    </source>
</evidence>
<dbReference type="PANTHER" id="PTHR43790:SF9">
    <property type="entry name" value="GALACTOFURANOSE TRANSPORTER ATP-BINDING PROTEIN YTFR"/>
    <property type="match status" value="1"/>
</dbReference>
<accession>A0AB39U8T1</accession>
<dbReference type="CDD" id="cd03216">
    <property type="entry name" value="ABC_Carb_Monos_I"/>
    <property type="match status" value="1"/>
</dbReference>
<dbReference type="Gene3D" id="3.40.50.300">
    <property type="entry name" value="P-loop containing nucleotide triphosphate hydrolases"/>
    <property type="match status" value="2"/>
</dbReference>
<proteinExistence type="predicted"/>
<feature type="domain" description="ABC transporter" evidence="5">
    <location>
        <begin position="12"/>
        <end position="247"/>
    </location>
</feature>
<dbReference type="GO" id="GO:0016887">
    <property type="term" value="F:ATP hydrolysis activity"/>
    <property type="evidence" value="ECO:0007669"/>
    <property type="project" value="InterPro"/>
</dbReference>
<organism evidence="6">
    <name type="scientific">Bifidobacterium aquikefiricola</name>
    <dbReference type="NCBI Taxonomy" id="3059038"/>
    <lineage>
        <taxon>Bacteria</taxon>
        <taxon>Bacillati</taxon>
        <taxon>Actinomycetota</taxon>
        <taxon>Actinomycetes</taxon>
        <taxon>Bifidobacteriales</taxon>
        <taxon>Bifidobacteriaceae</taxon>
        <taxon>Bifidobacterium</taxon>
    </lineage>
</organism>
<dbReference type="InterPro" id="IPR003439">
    <property type="entry name" value="ABC_transporter-like_ATP-bd"/>
</dbReference>
<evidence type="ECO:0000256" key="4">
    <source>
        <dbReference type="ARBA" id="ARBA00022840"/>
    </source>
</evidence>
<dbReference type="PANTHER" id="PTHR43790">
    <property type="entry name" value="CARBOHYDRATE TRANSPORT ATP-BINDING PROTEIN MG119-RELATED"/>
    <property type="match status" value="1"/>
</dbReference>
<dbReference type="InterPro" id="IPR003593">
    <property type="entry name" value="AAA+_ATPase"/>
</dbReference>
<dbReference type="PROSITE" id="PS50893">
    <property type="entry name" value="ABC_TRANSPORTER_2"/>
    <property type="match status" value="2"/>
</dbReference>
<feature type="domain" description="ABC transporter" evidence="5">
    <location>
        <begin position="247"/>
        <end position="497"/>
    </location>
</feature>
<keyword evidence="1" id="KW-0813">Transport</keyword>
<sequence length="510" mass="55034">MPQRSGRMIGRFQLENVVVDFGINRAIDHVSMDIQPGQIVGLLGHNGAGKSTILNLASGAITWTSGHFRIDSEDIPPGSTPKNLAELGVAVIHQEPSLIPSLSIFANMCLGRRFSLGTRSSRKRQLAAKALHDLGVEVDIDSPVSTLTLGQRQMVDLARSTMSADIRVLLLDEPTAALGPSQTEELHGLIRKFAARGTSVLYVSHRLPDILDICERIIVLNAGRLIMDAPSEGLSLADLSNALAPGLKKETKTASASSGKAMLDVQLSQSSVKASEAEVVGLYGMASGSQFDIAAELFGLSADARDVISRITLAGSNYRVSDPRKAMKRGVFYVPMDRDVEGLIGDVAASTNILLPWYHHIGGRWHIGPNFGNDLYERCRKELSVIGPDGNTPISQFSGGNRQKHLLARWMFPAQSRLLVLSQPTQGVDIGAKQDIVRAVRNKAKQGTCIIVASSEADEIVSMCDRAYVVVGGSALQYSDSDLNEEHLLQGLLTLSQSASVQRSEEMEHQ</sequence>
<dbReference type="AlphaFoldDB" id="A0AB39U8T1"/>
<keyword evidence="3" id="KW-0547">Nucleotide-binding</keyword>
<dbReference type="Pfam" id="PF00005">
    <property type="entry name" value="ABC_tran"/>
    <property type="match status" value="1"/>
</dbReference>
<keyword evidence="4 6" id="KW-0067">ATP-binding</keyword>
<protein>
    <submittedName>
        <fullName evidence="6">Sugar ABC transporter ATP-binding protein</fullName>
    </submittedName>
</protein>
<evidence type="ECO:0000256" key="1">
    <source>
        <dbReference type="ARBA" id="ARBA00022448"/>
    </source>
</evidence>
<dbReference type="EMBL" id="CP129674">
    <property type="protein sequence ID" value="XDS45357.1"/>
    <property type="molecule type" value="Genomic_DNA"/>
</dbReference>
<evidence type="ECO:0000313" key="6">
    <source>
        <dbReference type="EMBL" id="XDS45357.1"/>
    </source>
</evidence>
<dbReference type="InterPro" id="IPR027417">
    <property type="entry name" value="P-loop_NTPase"/>
</dbReference>
<dbReference type="KEGG" id="baqk:QN215_04445"/>
<evidence type="ECO:0000256" key="3">
    <source>
        <dbReference type="ARBA" id="ARBA00022741"/>
    </source>
</evidence>
<dbReference type="SUPFAM" id="SSF52540">
    <property type="entry name" value="P-loop containing nucleoside triphosphate hydrolases"/>
    <property type="match status" value="2"/>
</dbReference>